<dbReference type="EMBL" id="CP047418">
    <property type="protein sequence ID" value="QLL78341.1"/>
    <property type="molecule type" value="Genomic_DNA"/>
</dbReference>
<reference evidence="1 2" key="1">
    <citation type="submission" date="2020-01" db="EMBL/GenBank/DDBJ databases">
        <title>Complete and circular genome sequences of six lactobacillus isolates from horses.</title>
        <authorList>
            <person name="Hassan H.M."/>
        </authorList>
    </citation>
    <scope>NUCLEOTIDE SEQUENCE [LARGE SCALE GENOMIC DNA]</scope>
    <source>
        <strain evidence="1 2">1A</strain>
    </source>
</reference>
<dbReference type="Proteomes" id="UP000510886">
    <property type="component" value="Chromosome"/>
</dbReference>
<gene>
    <name evidence="1" type="ORF">GTO87_06910</name>
</gene>
<dbReference type="AlphaFoldDB" id="A0A7H9ELH3"/>
<sequence>MHAAVVDDESELVGNEFSYGLFDANGVLVSIGVNDKNGVILFKELTYSTPGKYHYVARQIDGDTLLPLEANAQSLMLMLL</sequence>
<dbReference type="RefSeq" id="WP_180848584.1">
    <property type="nucleotide sequence ID" value="NZ_CP047418.1"/>
</dbReference>
<evidence type="ECO:0000313" key="1">
    <source>
        <dbReference type="EMBL" id="QLL78341.1"/>
    </source>
</evidence>
<dbReference type="InterPro" id="IPR038174">
    <property type="entry name" value="Strep_pil_link_sf"/>
</dbReference>
<dbReference type="Gene3D" id="2.60.40.3050">
    <property type="match status" value="1"/>
</dbReference>
<dbReference type="KEGG" id="lsw:GTO87_06910"/>
<name>A0A7H9ELH3_9LACO</name>
<protein>
    <submittedName>
        <fullName evidence="1">Uncharacterized protein</fullName>
    </submittedName>
</protein>
<organism evidence="1 2">
    <name type="scientific">Ligilactobacillus saerimneri</name>
    <dbReference type="NCBI Taxonomy" id="228229"/>
    <lineage>
        <taxon>Bacteria</taxon>
        <taxon>Bacillati</taxon>
        <taxon>Bacillota</taxon>
        <taxon>Bacilli</taxon>
        <taxon>Lactobacillales</taxon>
        <taxon>Lactobacillaceae</taxon>
        <taxon>Ligilactobacillus</taxon>
    </lineage>
</organism>
<evidence type="ECO:0000313" key="2">
    <source>
        <dbReference type="Proteomes" id="UP000510886"/>
    </source>
</evidence>
<proteinExistence type="predicted"/>
<accession>A0A7H9ELH3</accession>